<protein>
    <submittedName>
        <fullName evidence="1">Uncharacterized protein</fullName>
    </submittedName>
</protein>
<keyword evidence="2" id="KW-1185">Reference proteome</keyword>
<proteinExistence type="predicted"/>
<comment type="caution">
    <text evidence="1">The sequence shown here is derived from an EMBL/GenBank/DDBJ whole genome shotgun (WGS) entry which is preliminary data.</text>
</comment>
<dbReference type="EMBL" id="VSRR010076694">
    <property type="protein sequence ID" value="MPC88112.1"/>
    <property type="molecule type" value="Genomic_DNA"/>
</dbReference>
<dbReference type="AlphaFoldDB" id="A0A5B7IW16"/>
<evidence type="ECO:0000313" key="1">
    <source>
        <dbReference type="EMBL" id="MPC88112.1"/>
    </source>
</evidence>
<name>A0A5B7IW16_PORTR</name>
<reference evidence="1 2" key="1">
    <citation type="submission" date="2019-05" db="EMBL/GenBank/DDBJ databases">
        <title>Another draft genome of Portunus trituberculatus and its Hox gene families provides insights of decapod evolution.</title>
        <authorList>
            <person name="Jeong J.-H."/>
            <person name="Song I."/>
            <person name="Kim S."/>
            <person name="Choi T."/>
            <person name="Kim D."/>
            <person name="Ryu S."/>
            <person name="Kim W."/>
        </authorList>
    </citation>
    <scope>NUCLEOTIDE SEQUENCE [LARGE SCALE GENOMIC DNA]</scope>
    <source>
        <tissue evidence="1">Muscle</tissue>
    </source>
</reference>
<sequence>MADRWEIALSRSNPSIPHFERGRRVGEALAVVVTAQDALRSVGCGGRGRVQAAGGHPRRLADPLTACFSALAP</sequence>
<evidence type="ECO:0000313" key="2">
    <source>
        <dbReference type="Proteomes" id="UP000324222"/>
    </source>
</evidence>
<organism evidence="1 2">
    <name type="scientific">Portunus trituberculatus</name>
    <name type="common">Swimming crab</name>
    <name type="synonym">Neptunus trituberculatus</name>
    <dbReference type="NCBI Taxonomy" id="210409"/>
    <lineage>
        <taxon>Eukaryota</taxon>
        <taxon>Metazoa</taxon>
        <taxon>Ecdysozoa</taxon>
        <taxon>Arthropoda</taxon>
        <taxon>Crustacea</taxon>
        <taxon>Multicrustacea</taxon>
        <taxon>Malacostraca</taxon>
        <taxon>Eumalacostraca</taxon>
        <taxon>Eucarida</taxon>
        <taxon>Decapoda</taxon>
        <taxon>Pleocyemata</taxon>
        <taxon>Brachyura</taxon>
        <taxon>Eubrachyura</taxon>
        <taxon>Portunoidea</taxon>
        <taxon>Portunidae</taxon>
        <taxon>Portuninae</taxon>
        <taxon>Portunus</taxon>
    </lineage>
</organism>
<gene>
    <name evidence="1" type="ORF">E2C01_083005</name>
</gene>
<dbReference type="Proteomes" id="UP000324222">
    <property type="component" value="Unassembled WGS sequence"/>
</dbReference>
<accession>A0A5B7IW16</accession>